<dbReference type="PANTHER" id="PTHR31374:SF281">
    <property type="entry name" value="INDOLE-3-ACETIC ACID-INDUCED PROTEIN ARG7-LIKE"/>
    <property type="match status" value="1"/>
</dbReference>
<evidence type="ECO:0000313" key="3">
    <source>
        <dbReference type="Proteomes" id="UP000017836"/>
    </source>
</evidence>
<dbReference type="Pfam" id="PF02519">
    <property type="entry name" value="Auxin_inducible"/>
    <property type="match status" value="1"/>
</dbReference>
<dbReference type="HOGENOM" id="CLU_098106_2_3_1"/>
<comment type="similarity">
    <text evidence="1">Belongs to the ARG7 family.</text>
</comment>
<dbReference type="Proteomes" id="UP000017836">
    <property type="component" value="Unassembled WGS sequence"/>
</dbReference>
<dbReference type="eggNOG" id="ENOG502S6Y0">
    <property type="taxonomic scope" value="Eukaryota"/>
</dbReference>
<gene>
    <name evidence="2" type="ORF">AMTR_s00017p00021670</name>
</gene>
<dbReference type="EMBL" id="KI393256">
    <property type="protein sequence ID" value="ERN08529.1"/>
    <property type="molecule type" value="Genomic_DNA"/>
</dbReference>
<organism evidence="2 3">
    <name type="scientific">Amborella trichopoda</name>
    <dbReference type="NCBI Taxonomy" id="13333"/>
    <lineage>
        <taxon>Eukaryota</taxon>
        <taxon>Viridiplantae</taxon>
        <taxon>Streptophyta</taxon>
        <taxon>Embryophyta</taxon>
        <taxon>Tracheophyta</taxon>
        <taxon>Spermatophyta</taxon>
        <taxon>Magnoliopsida</taxon>
        <taxon>Amborellales</taxon>
        <taxon>Amborellaceae</taxon>
        <taxon>Amborella</taxon>
    </lineage>
</organism>
<sequence>MTPKKQATQQILSTKFLKNTFILLGNLSLKMRKGRLIDVPKGHFAVYVGKNHSRFVVPASYLKSPAFQHLLELSADEFGFEHRMGLVVPCDETFFRRLIDHLDKES</sequence>
<keyword evidence="3" id="KW-1185">Reference proteome</keyword>
<proteinExistence type="inferred from homology"/>
<protein>
    <submittedName>
        <fullName evidence="2">Uncharacterized protein</fullName>
    </submittedName>
</protein>
<dbReference type="GO" id="GO:0009733">
    <property type="term" value="P:response to auxin"/>
    <property type="evidence" value="ECO:0007669"/>
    <property type="project" value="InterPro"/>
</dbReference>
<dbReference type="OMA" id="LAFGRCQ"/>
<dbReference type="AlphaFoldDB" id="W1PL80"/>
<dbReference type="Gramene" id="ERN08529">
    <property type="protein sequence ID" value="ERN08529"/>
    <property type="gene ID" value="AMTR_s00017p00021670"/>
</dbReference>
<name>W1PL80_AMBTC</name>
<reference evidence="3" key="1">
    <citation type="journal article" date="2013" name="Science">
        <title>The Amborella genome and the evolution of flowering plants.</title>
        <authorList>
            <consortium name="Amborella Genome Project"/>
        </authorList>
    </citation>
    <scope>NUCLEOTIDE SEQUENCE [LARGE SCALE GENOMIC DNA]</scope>
</reference>
<accession>W1PL80</accession>
<dbReference type="PANTHER" id="PTHR31374">
    <property type="entry name" value="AUXIN-INDUCED PROTEIN-LIKE-RELATED"/>
    <property type="match status" value="1"/>
</dbReference>
<evidence type="ECO:0000256" key="1">
    <source>
        <dbReference type="ARBA" id="ARBA00006974"/>
    </source>
</evidence>
<dbReference type="InterPro" id="IPR003676">
    <property type="entry name" value="SAUR_fam"/>
</dbReference>
<evidence type="ECO:0000313" key="2">
    <source>
        <dbReference type="EMBL" id="ERN08529.1"/>
    </source>
</evidence>